<dbReference type="Proteomes" id="UP001620645">
    <property type="component" value="Unassembled WGS sequence"/>
</dbReference>
<dbReference type="PANTHER" id="PTHR22754">
    <property type="entry name" value="DISCO-INTERACTING PROTEIN 2 DIP2 -RELATED"/>
    <property type="match status" value="1"/>
</dbReference>
<dbReference type="PANTHER" id="PTHR22754:SF32">
    <property type="entry name" value="DISCO-INTERACTING PROTEIN 2"/>
    <property type="match status" value="1"/>
</dbReference>
<proteinExistence type="predicted"/>
<dbReference type="Pfam" id="PF00501">
    <property type="entry name" value="AMP-binding"/>
    <property type="match status" value="1"/>
</dbReference>
<dbReference type="InterPro" id="IPR042099">
    <property type="entry name" value="ANL_N_sf"/>
</dbReference>
<dbReference type="Gene3D" id="3.40.50.12780">
    <property type="entry name" value="N-terminal domain of ligase-like"/>
    <property type="match status" value="1"/>
</dbReference>
<accession>A0ABD2ICE1</accession>
<gene>
    <name evidence="2" type="ORF">niasHS_011523</name>
</gene>
<evidence type="ECO:0000259" key="1">
    <source>
        <dbReference type="Pfam" id="PF00501"/>
    </source>
</evidence>
<name>A0ABD2ICE1_HETSC</name>
<organism evidence="2 3">
    <name type="scientific">Heterodera schachtii</name>
    <name type="common">Sugarbeet cyst nematode worm</name>
    <name type="synonym">Tylenchus schachtii</name>
    <dbReference type="NCBI Taxonomy" id="97005"/>
    <lineage>
        <taxon>Eukaryota</taxon>
        <taxon>Metazoa</taxon>
        <taxon>Ecdysozoa</taxon>
        <taxon>Nematoda</taxon>
        <taxon>Chromadorea</taxon>
        <taxon>Rhabditida</taxon>
        <taxon>Tylenchina</taxon>
        <taxon>Tylenchomorpha</taxon>
        <taxon>Tylenchoidea</taxon>
        <taxon>Heteroderidae</taxon>
        <taxon>Heteroderinae</taxon>
        <taxon>Heterodera</taxon>
    </lineage>
</organism>
<dbReference type="InterPro" id="IPR000873">
    <property type="entry name" value="AMP-dep_synth/lig_dom"/>
</dbReference>
<keyword evidence="3" id="KW-1185">Reference proteome</keyword>
<dbReference type="SUPFAM" id="SSF56801">
    <property type="entry name" value="Acetyl-CoA synthetase-like"/>
    <property type="match status" value="1"/>
</dbReference>
<sequence>MTTNFVVICPKFVVALILLVLPPTSCSMLTVRMIIDVSKAVALLSNGTLIKLLRSKELSHRVNAKAWPTILDIEDAPSLSVARSKAHKASSSTAAVEPSIARRPDDIFYLDFAVSTTGQLSGIVVTAVGAAKQCKSLKMACELYPSRTVTVCLDPYSGLGFTLWCLCSVYSGHQSILIPPLELEQNPLVWMQTLSQHRSRDTFCTYSVLELCLKEFAAQVGQLREKSVNLSSLRNCVVVAEERPRVQLCNAFIKVFAPLGLSPRAVSTSFGVA</sequence>
<feature type="domain" description="AMP-dependent synthetase/ligase" evidence="1">
    <location>
        <begin position="31"/>
        <end position="258"/>
    </location>
</feature>
<comment type="caution">
    <text evidence="2">The sequence shown here is derived from an EMBL/GenBank/DDBJ whole genome shotgun (WGS) entry which is preliminary data.</text>
</comment>
<dbReference type="AlphaFoldDB" id="A0ABD2ICE1"/>
<dbReference type="EMBL" id="JBICCN010000329">
    <property type="protein sequence ID" value="KAL3076786.1"/>
    <property type="molecule type" value="Genomic_DNA"/>
</dbReference>
<reference evidence="2 3" key="1">
    <citation type="submission" date="2024-10" db="EMBL/GenBank/DDBJ databases">
        <authorList>
            <person name="Kim D."/>
        </authorList>
    </citation>
    <scope>NUCLEOTIDE SEQUENCE [LARGE SCALE GENOMIC DNA]</scope>
    <source>
        <strain evidence="2">Taebaek</strain>
    </source>
</reference>
<protein>
    <recommendedName>
        <fullName evidence="1">AMP-dependent synthetase/ligase domain-containing protein</fullName>
    </recommendedName>
</protein>
<evidence type="ECO:0000313" key="2">
    <source>
        <dbReference type="EMBL" id="KAL3076786.1"/>
    </source>
</evidence>
<evidence type="ECO:0000313" key="3">
    <source>
        <dbReference type="Proteomes" id="UP001620645"/>
    </source>
</evidence>